<accession>A0A2K8KDT1</accession>
<dbReference type="Proteomes" id="UP000228948">
    <property type="component" value="Chromosome"/>
</dbReference>
<dbReference type="STRING" id="441209.GCA_001870665_01746"/>
<protein>
    <submittedName>
        <fullName evidence="5">Trypsin</fullName>
    </submittedName>
</protein>
<dbReference type="PANTHER" id="PTHR15462:SF8">
    <property type="entry name" value="SERINE PROTEASE"/>
    <property type="match status" value="1"/>
</dbReference>
<keyword evidence="1 3" id="KW-0732">Signal</keyword>
<dbReference type="AlphaFoldDB" id="A0A2K8KDT1"/>
<keyword evidence="6" id="KW-1185">Reference proteome</keyword>
<feature type="compositionally biased region" description="Gly residues" evidence="2">
    <location>
        <begin position="266"/>
        <end position="276"/>
    </location>
</feature>
<dbReference type="PRINTS" id="PR00722">
    <property type="entry name" value="CHYMOTRYPSIN"/>
</dbReference>
<evidence type="ECO:0000256" key="3">
    <source>
        <dbReference type="SAM" id="SignalP"/>
    </source>
</evidence>
<name>A0A2K8KDT1_9RHOB</name>
<dbReference type="PANTHER" id="PTHR15462">
    <property type="entry name" value="SERINE PROTEASE"/>
    <property type="match status" value="1"/>
</dbReference>
<dbReference type="GO" id="GO:0004252">
    <property type="term" value="F:serine-type endopeptidase activity"/>
    <property type="evidence" value="ECO:0007669"/>
    <property type="project" value="InterPro"/>
</dbReference>
<evidence type="ECO:0000256" key="2">
    <source>
        <dbReference type="SAM" id="MobiDB-lite"/>
    </source>
</evidence>
<dbReference type="EMBL" id="CP024899">
    <property type="protein sequence ID" value="ATX66083.1"/>
    <property type="molecule type" value="Genomic_DNA"/>
</dbReference>
<dbReference type="InterPro" id="IPR001254">
    <property type="entry name" value="Trypsin_dom"/>
</dbReference>
<evidence type="ECO:0000313" key="6">
    <source>
        <dbReference type="Proteomes" id="UP000228948"/>
    </source>
</evidence>
<gene>
    <name evidence="5" type="ORF">BG454_09840</name>
</gene>
<dbReference type="RefSeq" id="WP_100319150.1">
    <property type="nucleotide sequence ID" value="NZ_CP024899.1"/>
</dbReference>
<dbReference type="SUPFAM" id="SSF50494">
    <property type="entry name" value="Trypsin-like serine proteases"/>
    <property type="match status" value="1"/>
</dbReference>
<dbReference type="SMART" id="SM00020">
    <property type="entry name" value="Tryp_SPc"/>
    <property type="match status" value="1"/>
</dbReference>
<evidence type="ECO:0000313" key="5">
    <source>
        <dbReference type="EMBL" id="ATX66083.1"/>
    </source>
</evidence>
<dbReference type="Gene3D" id="2.40.10.10">
    <property type="entry name" value="Trypsin-like serine proteases"/>
    <property type="match status" value="2"/>
</dbReference>
<sequence length="276" mass="29267">MIWRVILAMGAAILCAGASAAQDKPLQMLDTSFQAQGWEAVGRIDIGSTGFCTGALITDRLVLTAAHCLFDRDSGARLADDQILFRAGFRNGRAAAEGRVLRSVVHPQYAPLGGASMNNVSHDLALLELLHPIRNRGVIPFEVFSEPRQGDQVGVVSYGRDRLQAPALQERCRVLDRDGSGVLLMSCSVDFGSSGAPVFAMSHGRPHIVSVVSAKGSAHVAGQLSDVSLGVSLGPRLDSLRSALAARDRRFIQPPTAGSQEPRVMSGGGGARFMRP</sequence>
<dbReference type="InterPro" id="IPR043504">
    <property type="entry name" value="Peptidase_S1_PA_chymotrypsin"/>
</dbReference>
<feature type="signal peptide" evidence="3">
    <location>
        <begin position="1"/>
        <end position="20"/>
    </location>
</feature>
<dbReference type="InterPro" id="IPR018114">
    <property type="entry name" value="TRYPSIN_HIS"/>
</dbReference>
<feature type="chain" id="PRO_5014888066" evidence="3">
    <location>
        <begin position="21"/>
        <end position="276"/>
    </location>
</feature>
<feature type="domain" description="Peptidase S1" evidence="4">
    <location>
        <begin position="14"/>
        <end position="245"/>
    </location>
</feature>
<evidence type="ECO:0000256" key="1">
    <source>
        <dbReference type="ARBA" id="ARBA00022729"/>
    </source>
</evidence>
<organism evidence="5 6">
    <name type="scientific">Roseinatronobacter bogoriensis subsp. barguzinensis</name>
    <dbReference type="NCBI Taxonomy" id="441209"/>
    <lineage>
        <taxon>Bacteria</taxon>
        <taxon>Pseudomonadati</taxon>
        <taxon>Pseudomonadota</taxon>
        <taxon>Alphaproteobacteria</taxon>
        <taxon>Rhodobacterales</taxon>
        <taxon>Paracoccaceae</taxon>
        <taxon>Roseinatronobacter</taxon>
    </lineage>
</organism>
<dbReference type="Pfam" id="PF13365">
    <property type="entry name" value="Trypsin_2"/>
    <property type="match status" value="1"/>
</dbReference>
<dbReference type="PROSITE" id="PS50240">
    <property type="entry name" value="TRYPSIN_DOM"/>
    <property type="match status" value="1"/>
</dbReference>
<dbReference type="InterPro" id="IPR009003">
    <property type="entry name" value="Peptidase_S1_PA"/>
</dbReference>
<dbReference type="InterPro" id="IPR050966">
    <property type="entry name" value="Glutamyl_endopeptidase"/>
</dbReference>
<proteinExistence type="predicted"/>
<dbReference type="InterPro" id="IPR001314">
    <property type="entry name" value="Peptidase_S1A"/>
</dbReference>
<dbReference type="GO" id="GO:0006508">
    <property type="term" value="P:proteolysis"/>
    <property type="evidence" value="ECO:0007669"/>
    <property type="project" value="InterPro"/>
</dbReference>
<dbReference type="PROSITE" id="PS00134">
    <property type="entry name" value="TRYPSIN_HIS"/>
    <property type="match status" value="1"/>
</dbReference>
<reference evidence="5 6" key="1">
    <citation type="submission" date="2017-11" db="EMBL/GenBank/DDBJ databases">
        <title>Revised Sequence and Annotation of the Rhodobaca barguzinensis strain alga05 Genome.</title>
        <authorList>
            <person name="Kopejtka K."/>
            <person name="Tomasch J.M."/>
            <person name="Bunk B."/>
            <person name="Koblizek M."/>
        </authorList>
    </citation>
    <scope>NUCLEOTIDE SEQUENCE [LARGE SCALE GENOMIC DNA]</scope>
    <source>
        <strain evidence="6">alga05</strain>
    </source>
</reference>
<dbReference type="OrthoDB" id="267336at2"/>
<feature type="region of interest" description="Disordered" evidence="2">
    <location>
        <begin position="254"/>
        <end position="276"/>
    </location>
</feature>
<evidence type="ECO:0000259" key="4">
    <source>
        <dbReference type="PROSITE" id="PS50240"/>
    </source>
</evidence>
<dbReference type="KEGG" id="rbg:BG454_09840"/>